<feature type="compositionally biased region" description="Gly residues" evidence="5">
    <location>
        <begin position="227"/>
        <end position="244"/>
    </location>
</feature>
<dbReference type="STRING" id="2903.R1C5I5"/>
<evidence type="ECO:0000256" key="3">
    <source>
        <dbReference type="ARBA" id="ARBA00023242"/>
    </source>
</evidence>
<dbReference type="RefSeq" id="XP_005770267.1">
    <property type="nucleotide sequence ID" value="XM_005770210.1"/>
</dbReference>
<feature type="region of interest" description="Disordered" evidence="5">
    <location>
        <begin position="640"/>
        <end position="692"/>
    </location>
</feature>
<reference evidence="8" key="1">
    <citation type="journal article" date="2013" name="Nature">
        <title>Pan genome of the phytoplankton Emiliania underpins its global distribution.</title>
        <authorList>
            <person name="Read B.A."/>
            <person name="Kegel J."/>
            <person name="Klute M.J."/>
            <person name="Kuo A."/>
            <person name="Lefebvre S.C."/>
            <person name="Maumus F."/>
            <person name="Mayer C."/>
            <person name="Miller J."/>
            <person name="Monier A."/>
            <person name="Salamov A."/>
            <person name="Young J."/>
            <person name="Aguilar M."/>
            <person name="Claverie J.M."/>
            <person name="Frickenhaus S."/>
            <person name="Gonzalez K."/>
            <person name="Herman E.K."/>
            <person name="Lin Y.C."/>
            <person name="Napier J."/>
            <person name="Ogata H."/>
            <person name="Sarno A.F."/>
            <person name="Shmutz J."/>
            <person name="Schroeder D."/>
            <person name="de Vargas C."/>
            <person name="Verret F."/>
            <person name="von Dassow P."/>
            <person name="Valentin K."/>
            <person name="Van de Peer Y."/>
            <person name="Wheeler G."/>
            <person name="Dacks J.B."/>
            <person name="Delwiche C.F."/>
            <person name="Dyhrman S.T."/>
            <person name="Glockner G."/>
            <person name="John U."/>
            <person name="Richards T."/>
            <person name="Worden A.Z."/>
            <person name="Zhang X."/>
            <person name="Grigoriev I.V."/>
            <person name="Allen A.E."/>
            <person name="Bidle K."/>
            <person name="Borodovsky M."/>
            <person name="Bowler C."/>
            <person name="Brownlee C."/>
            <person name="Cock J.M."/>
            <person name="Elias M."/>
            <person name="Gladyshev V.N."/>
            <person name="Groth M."/>
            <person name="Guda C."/>
            <person name="Hadaegh A."/>
            <person name="Iglesias-Rodriguez M.D."/>
            <person name="Jenkins J."/>
            <person name="Jones B.M."/>
            <person name="Lawson T."/>
            <person name="Leese F."/>
            <person name="Lindquist E."/>
            <person name="Lobanov A."/>
            <person name="Lomsadze A."/>
            <person name="Malik S.B."/>
            <person name="Marsh M.E."/>
            <person name="Mackinder L."/>
            <person name="Mock T."/>
            <person name="Mueller-Roeber B."/>
            <person name="Pagarete A."/>
            <person name="Parker M."/>
            <person name="Probert I."/>
            <person name="Quesneville H."/>
            <person name="Raines C."/>
            <person name="Rensing S.A."/>
            <person name="Riano-Pachon D.M."/>
            <person name="Richier S."/>
            <person name="Rokitta S."/>
            <person name="Shiraiwa Y."/>
            <person name="Soanes D.M."/>
            <person name="van der Giezen M."/>
            <person name="Wahlund T.M."/>
            <person name="Williams B."/>
            <person name="Wilson W."/>
            <person name="Wolfe G."/>
            <person name="Wurch L.L."/>
        </authorList>
    </citation>
    <scope>NUCLEOTIDE SEQUENCE</scope>
</reference>
<evidence type="ECO:0000256" key="2">
    <source>
        <dbReference type="ARBA" id="ARBA00023125"/>
    </source>
</evidence>
<dbReference type="SMART" id="SM00415">
    <property type="entry name" value="HSF"/>
    <property type="match status" value="1"/>
</dbReference>
<dbReference type="KEGG" id="ehx:EMIHUDRAFT_436317"/>
<dbReference type="Proteomes" id="UP000013827">
    <property type="component" value="Unassembled WGS sequence"/>
</dbReference>
<reference evidence="7" key="2">
    <citation type="submission" date="2024-10" db="UniProtKB">
        <authorList>
            <consortium name="EnsemblProtists"/>
        </authorList>
    </citation>
    <scope>IDENTIFICATION</scope>
</reference>
<evidence type="ECO:0000256" key="5">
    <source>
        <dbReference type="SAM" id="MobiDB-lite"/>
    </source>
</evidence>
<dbReference type="AlphaFoldDB" id="A0A0D3J2V3"/>
<dbReference type="SUPFAM" id="SSF55785">
    <property type="entry name" value="PYP-like sensor domain (PAS domain)"/>
    <property type="match status" value="1"/>
</dbReference>
<feature type="region of interest" description="Disordered" evidence="5">
    <location>
        <begin position="181"/>
        <end position="245"/>
    </location>
</feature>
<evidence type="ECO:0000256" key="4">
    <source>
        <dbReference type="RuleBase" id="RU004020"/>
    </source>
</evidence>
<dbReference type="InterPro" id="IPR036390">
    <property type="entry name" value="WH_DNA-bd_sf"/>
</dbReference>
<feature type="compositionally biased region" description="Low complexity" evidence="5">
    <location>
        <begin position="647"/>
        <end position="673"/>
    </location>
</feature>
<dbReference type="PANTHER" id="PTHR10015:SF206">
    <property type="entry name" value="HSF-TYPE DNA-BINDING DOMAIN-CONTAINING PROTEIN"/>
    <property type="match status" value="1"/>
</dbReference>
<dbReference type="GO" id="GO:0005634">
    <property type="term" value="C:nucleus"/>
    <property type="evidence" value="ECO:0007669"/>
    <property type="project" value="UniProtKB-SubCell"/>
</dbReference>
<dbReference type="GO" id="GO:0043565">
    <property type="term" value="F:sequence-specific DNA binding"/>
    <property type="evidence" value="ECO:0007669"/>
    <property type="project" value="InterPro"/>
</dbReference>
<keyword evidence="3" id="KW-0539">Nucleus</keyword>
<dbReference type="eggNOG" id="KOG0627">
    <property type="taxonomic scope" value="Eukaryota"/>
</dbReference>
<dbReference type="PaxDb" id="2903-EOD17838"/>
<keyword evidence="8" id="KW-1185">Reference proteome</keyword>
<dbReference type="InterPro" id="IPR000232">
    <property type="entry name" value="HSF_DNA-bd"/>
</dbReference>
<evidence type="ECO:0000259" key="6">
    <source>
        <dbReference type="SMART" id="SM00415"/>
    </source>
</evidence>
<proteinExistence type="inferred from homology"/>
<feature type="domain" description="HSF-type DNA-binding" evidence="6">
    <location>
        <begin position="245"/>
        <end position="342"/>
    </location>
</feature>
<dbReference type="EnsemblProtists" id="EOD17838">
    <property type="protein sequence ID" value="EOD17838"/>
    <property type="gene ID" value="EMIHUDRAFT_436317"/>
</dbReference>
<dbReference type="InterPro" id="IPR036388">
    <property type="entry name" value="WH-like_DNA-bd_sf"/>
</dbReference>
<evidence type="ECO:0000256" key="1">
    <source>
        <dbReference type="ARBA" id="ARBA00004123"/>
    </source>
</evidence>
<name>A0A0D3J2V3_EMIH1</name>
<dbReference type="PANTHER" id="PTHR10015">
    <property type="entry name" value="HEAT SHOCK TRANSCRIPTION FACTOR"/>
    <property type="match status" value="1"/>
</dbReference>
<evidence type="ECO:0000313" key="7">
    <source>
        <dbReference type="EnsemblProtists" id="EOD17838"/>
    </source>
</evidence>
<organism evidence="7 8">
    <name type="scientific">Emiliania huxleyi (strain CCMP1516)</name>
    <dbReference type="NCBI Taxonomy" id="280463"/>
    <lineage>
        <taxon>Eukaryota</taxon>
        <taxon>Haptista</taxon>
        <taxon>Haptophyta</taxon>
        <taxon>Prymnesiophyceae</taxon>
        <taxon>Isochrysidales</taxon>
        <taxon>Noelaerhabdaceae</taxon>
        <taxon>Emiliania</taxon>
    </lineage>
</organism>
<dbReference type="GeneID" id="17263867"/>
<dbReference type="Gene3D" id="1.10.10.10">
    <property type="entry name" value="Winged helix-like DNA-binding domain superfamily/Winged helix DNA-binding domain"/>
    <property type="match status" value="1"/>
</dbReference>
<dbReference type="Pfam" id="PF00447">
    <property type="entry name" value="HSF_DNA-bind"/>
    <property type="match status" value="1"/>
</dbReference>
<dbReference type="HOGENOM" id="CLU_387065_0_0_1"/>
<protein>
    <recommendedName>
        <fullName evidence="6">HSF-type DNA-binding domain-containing protein</fullName>
    </recommendedName>
</protein>
<dbReference type="InterPro" id="IPR035965">
    <property type="entry name" value="PAS-like_dom_sf"/>
</dbReference>
<evidence type="ECO:0000313" key="8">
    <source>
        <dbReference type="Proteomes" id="UP000013827"/>
    </source>
</evidence>
<accession>A0A0D3J2V3</accession>
<dbReference type="GO" id="GO:0003700">
    <property type="term" value="F:DNA-binding transcription factor activity"/>
    <property type="evidence" value="ECO:0007669"/>
    <property type="project" value="InterPro"/>
</dbReference>
<feature type="compositionally biased region" description="Pro residues" evidence="5">
    <location>
        <begin position="674"/>
        <end position="684"/>
    </location>
</feature>
<comment type="similarity">
    <text evidence="4">Belongs to the HSF family.</text>
</comment>
<sequence>MKLEPLLPPSTLEEALQPCDNAASIITSAAAPFVVVHVNDFFCKASGLEAEDALGKDCSAVPGRGTCRGTLAMLRQALQLGRAHFSVGLLNYTQRGRPFMSTLRVVPLLGEGGDPAHFLATVTSHFLNGGGPVPPSVQLHAEPAPTAALNSLAAPAVAAMQVQEQAARAISAAGLAERANDGSSATSSTAYPNSDDGSSPGTDILSLDGSSSGGGGSAAGSVNGSSSSGGGSSSGSGNSGGSGGRVPPFLTKLSEILTYEPRELASLDAGGSSFLIHDAARFAREVLPRYFKHNKLGSFSQQLHTYGFRRKQGHADNTLAFTHELYAGDPSPAAFLEWIRKGGAHALAKRDKAPPYPAAAAAAAPVANAPPALLQGLAALQEGTRKLALSFQQAKSAETLQLRAVLVELVRRGCITNEQACRVGTIHPHGGGGTDGGAAPSPPIPDVLSTPSTTAAVGGRFGGWGGVLGGLPLKASRSLSADGLLAQLDALETGLPPLSAEGGGGGGGPPDLPMREAVSLSGLRMEKAPSDLKGDEALELFADVSAKSPHLGGLAGLSSLVPPFGEDAGGASAGGQLPGISSMLPPAARHPQPYPVCSPSCHAPLTAAAASCLSPLSPLDRAEALAPEHPAAFWRERLSASADPVQPRMAPPSSASRRPTSTGPPSGSARLPQSRPPPSPPPSRPSSLSLRAASSRAGVLPFLFASSCPHLALG</sequence>
<comment type="subcellular location">
    <subcellularLocation>
        <location evidence="1">Nucleus</location>
    </subcellularLocation>
</comment>
<feature type="compositionally biased region" description="Polar residues" evidence="5">
    <location>
        <begin position="181"/>
        <end position="201"/>
    </location>
</feature>
<keyword evidence="2" id="KW-0238">DNA-binding</keyword>
<dbReference type="Gene3D" id="3.30.450.20">
    <property type="entry name" value="PAS domain"/>
    <property type="match status" value="1"/>
</dbReference>
<dbReference type="SUPFAM" id="SSF46785">
    <property type="entry name" value="Winged helix' DNA-binding domain"/>
    <property type="match status" value="1"/>
</dbReference>